<dbReference type="SUPFAM" id="SSF81593">
    <property type="entry name" value="Nucleotidyltransferase substrate binding subunit/domain"/>
    <property type="match status" value="1"/>
</dbReference>
<reference evidence="2" key="1">
    <citation type="submission" date="2012-02" db="EMBL/GenBank/DDBJ databases">
        <title>Complete genome sequence of Rickettsia australis strain Cutlack.</title>
        <authorList>
            <person name="Johnson S.L."/>
            <person name="Munk A.C."/>
            <person name="Han S."/>
            <person name="Bruce D.C."/>
            <person name="Dasch G.A."/>
        </authorList>
    </citation>
    <scope>NUCLEOTIDE SEQUENCE [LARGE SCALE GENOMIC DNA]</scope>
    <source>
        <strain evidence="2">Cutlack</strain>
    </source>
</reference>
<evidence type="ECO:0008006" key="3">
    <source>
        <dbReference type="Google" id="ProtNLM"/>
    </source>
</evidence>
<dbReference type="Pfam" id="PF08780">
    <property type="entry name" value="NTase_sub_bind"/>
    <property type="match status" value="1"/>
</dbReference>
<evidence type="ECO:0000313" key="2">
    <source>
        <dbReference type="Proteomes" id="UP000007589"/>
    </source>
</evidence>
<sequence>MIKEAYSAEIINDEDLWIYMLTDHNMTSHTYDTKLADEIYSRIKNYVPELKKLLNIPKVNKELVNENQLQKEQGVH</sequence>
<dbReference type="InterPro" id="IPR010235">
    <property type="entry name" value="HepT"/>
</dbReference>
<accession>H8K8U1</accession>
<gene>
    <name evidence="1" type="ordered locus">MC5_07270</name>
</gene>
<organism evidence="1 2">
    <name type="scientific">Rickettsia australis (strain Cutlack)</name>
    <dbReference type="NCBI Taxonomy" id="1105110"/>
    <lineage>
        <taxon>Bacteria</taxon>
        <taxon>Pseudomonadati</taxon>
        <taxon>Pseudomonadota</taxon>
        <taxon>Alphaproteobacteria</taxon>
        <taxon>Rickettsiales</taxon>
        <taxon>Rickettsiaceae</taxon>
        <taxon>Rickettsieae</taxon>
        <taxon>Rickettsia</taxon>
        <taxon>spotted fever group</taxon>
    </lineage>
</organism>
<name>H8K8U1_RICAC</name>
<evidence type="ECO:0000313" key="1">
    <source>
        <dbReference type="EMBL" id="AFC71684.1"/>
    </source>
</evidence>
<protein>
    <recommendedName>
        <fullName evidence="3">Nucleotidyltransferase substrate binding protein</fullName>
    </recommendedName>
</protein>
<dbReference type="Gene3D" id="1.20.120.330">
    <property type="entry name" value="Nucleotidyltransferases domain 2"/>
    <property type="match status" value="1"/>
</dbReference>
<dbReference type="AlphaFoldDB" id="H8K8U1"/>
<dbReference type="STRING" id="1105110.MC5_07270"/>
<dbReference type="HOGENOM" id="CLU_199083_0_0_5"/>
<dbReference type="NCBIfam" id="TIGR01987">
    <property type="entry name" value="HI0074"/>
    <property type="match status" value="1"/>
</dbReference>
<dbReference type="KEGG" id="rau:MC5_07270"/>
<keyword evidence="2" id="KW-1185">Reference proteome</keyword>
<dbReference type="Proteomes" id="UP000007589">
    <property type="component" value="Chromosome"/>
</dbReference>
<dbReference type="OrthoDB" id="5899752at2"/>
<proteinExistence type="predicted"/>
<dbReference type="EMBL" id="CP003338">
    <property type="protein sequence ID" value="AFC71684.1"/>
    <property type="molecule type" value="Genomic_DNA"/>
</dbReference>